<dbReference type="AlphaFoldDB" id="A0A6I4UEJ4"/>
<dbReference type="PROSITE" id="PS51704">
    <property type="entry name" value="GP_PDE"/>
    <property type="match status" value="1"/>
</dbReference>
<evidence type="ECO:0000313" key="9">
    <source>
        <dbReference type="EMBL" id="MBB3775069.1"/>
    </source>
</evidence>
<feature type="domain" description="GP-PDE" evidence="8">
    <location>
        <begin position="23"/>
        <end position="341"/>
    </location>
</feature>
<evidence type="ECO:0000313" key="12">
    <source>
        <dbReference type="Proteomes" id="UP000548685"/>
    </source>
</evidence>
<dbReference type="SUPFAM" id="SSF51695">
    <property type="entry name" value="PLC-like phosphodiesterases"/>
    <property type="match status" value="1"/>
</dbReference>
<evidence type="ECO:0000256" key="3">
    <source>
        <dbReference type="ARBA" id="ARBA00022729"/>
    </source>
</evidence>
<dbReference type="Pfam" id="PF03009">
    <property type="entry name" value="GDPD"/>
    <property type="match status" value="1"/>
</dbReference>
<dbReference type="PANTHER" id="PTHR43620:SF7">
    <property type="entry name" value="GLYCEROPHOSPHODIESTER PHOSPHODIESTERASE GDPD5-RELATED"/>
    <property type="match status" value="1"/>
</dbReference>
<evidence type="ECO:0000259" key="8">
    <source>
        <dbReference type="PROSITE" id="PS51704"/>
    </source>
</evidence>
<evidence type="ECO:0000256" key="2">
    <source>
        <dbReference type="ARBA" id="ARBA00012247"/>
    </source>
</evidence>
<keyword evidence="12" id="KW-1185">Reference proteome</keyword>
<reference evidence="10 11" key="1">
    <citation type="submission" date="2019-12" db="EMBL/GenBank/DDBJ databases">
        <title>Genomic-based taxomic classification of the family Erythrobacteraceae.</title>
        <authorList>
            <person name="Xu L."/>
        </authorList>
    </citation>
    <scope>NUCLEOTIDE SEQUENCE [LARGE SCALE GENOMIC DNA]</scope>
    <source>
        <strain evidence="10 11">JCM 10282</strain>
    </source>
</reference>
<dbReference type="InterPro" id="IPR030395">
    <property type="entry name" value="GP_PDE_dom"/>
</dbReference>
<evidence type="ECO:0000313" key="11">
    <source>
        <dbReference type="Proteomes" id="UP000430021"/>
    </source>
</evidence>
<keyword evidence="3 7" id="KW-0732">Signal</keyword>
<dbReference type="EMBL" id="WTYB01000001">
    <property type="protein sequence ID" value="MXP37302.1"/>
    <property type="molecule type" value="Genomic_DNA"/>
</dbReference>
<comment type="caution">
    <text evidence="10">The sequence shown here is derived from an EMBL/GenBank/DDBJ whole genome shotgun (WGS) entry which is preliminary data.</text>
</comment>
<feature type="chain" id="PRO_5026053006" description="glycerophosphodiester phosphodiesterase" evidence="7">
    <location>
        <begin position="21"/>
        <end position="341"/>
    </location>
</feature>
<proteinExistence type="inferred from homology"/>
<dbReference type="EC" id="3.1.4.46" evidence="2"/>
<evidence type="ECO:0000256" key="7">
    <source>
        <dbReference type="SAM" id="SignalP"/>
    </source>
</evidence>
<evidence type="ECO:0000256" key="4">
    <source>
        <dbReference type="ARBA" id="ARBA00022798"/>
    </source>
</evidence>
<dbReference type="EMBL" id="JACICE010000001">
    <property type="protein sequence ID" value="MBB3775069.1"/>
    <property type="molecule type" value="Genomic_DNA"/>
</dbReference>
<sequence length="341" mass="36761">MIDSRLILAALLAAASPVAAQDMLIIAHRGASAERPEHTLAAYELAIDQGADYIEPDLVATKDLVLVSRHENELSGTTDVASREEFEDRRRDKTIDGQKVAGWFAEDFTLAELRTLRAKERIPSVRPANARFDGLYQVPTLAEIVKLVRAKEAATGRRIGLYPELKRPEFLLQNDGIDMVDLLLREFRTLGITPADPVFIQSFEIAPLQRLKQRGGGFKLVQLVAPIGGPADEPAMRYAEMVTPTGLAEVAKYADAVGAHIALVLTPEGAPTALVADAKAAGLVVHAWTVRPENDFLPPMLRTGDEPRGRGCGDVKLAAMLKAAGVAGVFSDGALKGRVCS</sequence>
<keyword evidence="4" id="KW-0319">Glycerol metabolism</keyword>
<comment type="similarity">
    <text evidence="1">Belongs to the glycerophosphoryl diester phosphodiesterase family.</text>
</comment>
<organism evidence="10 11">
    <name type="scientific">Erythrobacter ramosus</name>
    <dbReference type="NCBI Taxonomy" id="35811"/>
    <lineage>
        <taxon>Bacteria</taxon>
        <taxon>Pseudomonadati</taxon>
        <taxon>Pseudomonadota</taxon>
        <taxon>Alphaproteobacteria</taxon>
        <taxon>Sphingomonadales</taxon>
        <taxon>Erythrobacteraceae</taxon>
        <taxon>Erythrobacter/Porphyrobacter group</taxon>
        <taxon>Erythrobacter</taxon>
    </lineage>
</organism>
<evidence type="ECO:0000256" key="5">
    <source>
        <dbReference type="ARBA" id="ARBA00022801"/>
    </source>
</evidence>
<protein>
    <recommendedName>
        <fullName evidence="2">glycerophosphodiester phosphodiesterase</fullName>
        <ecNumber evidence="2">3.1.4.46</ecNumber>
    </recommendedName>
</protein>
<evidence type="ECO:0000256" key="1">
    <source>
        <dbReference type="ARBA" id="ARBA00007277"/>
    </source>
</evidence>
<name>A0A6I4UEJ4_9SPHN</name>
<dbReference type="RefSeq" id="WP_160759446.1">
    <property type="nucleotide sequence ID" value="NZ_BAAADZ010000002.1"/>
</dbReference>
<dbReference type="PANTHER" id="PTHR43620">
    <property type="entry name" value="GLYCEROPHOSPHORYL DIESTER PHOSPHODIESTERASE"/>
    <property type="match status" value="1"/>
</dbReference>
<gene>
    <name evidence="9" type="ORF">FHS52_001012</name>
    <name evidence="10" type="ORF">GRI59_01580</name>
</gene>
<dbReference type="InterPro" id="IPR017946">
    <property type="entry name" value="PLC-like_Pdiesterase_TIM-brl"/>
</dbReference>
<dbReference type="OrthoDB" id="9795622at2"/>
<dbReference type="GO" id="GO:0006071">
    <property type="term" value="P:glycerol metabolic process"/>
    <property type="evidence" value="ECO:0007669"/>
    <property type="project" value="UniProtKB-KW"/>
</dbReference>
<dbReference type="Gene3D" id="3.20.20.190">
    <property type="entry name" value="Phosphatidylinositol (PI) phosphodiesterase"/>
    <property type="match status" value="1"/>
</dbReference>
<accession>A0A6I4UEJ4</accession>
<dbReference type="Proteomes" id="UP000548685">
    <property type="component" value="Unassembled WGS sequence"/>
</dbReference>
<dbReference type="Proteomes" id="UP000430021">
    <property type="component" value="Unassembled WGS sequence"/>
</dbReference>
<dbReference type="GO" id="GO:0042597">
    <property type="term" value="C:periplasmic space"/>
    <property type="evidence" value="ECO:0007669"/>
    <property type="project" value="TreeGrafter"/>
</dbReference>
<evidence type="ECO:0000256" key="6">
    <source>
        <dbReference type="ARBA" id="ARBA00047512"/>
    </source>
</evidence>
<reference evidence="9 12" key="2">
    <citation type="submission" date="2020-08" db="EMBL/GenBank/DDBJ databases">
        <title>Genomic Encyclopedia of Type Strains, Phase IV (KMG-IV): sequencing the most valuable type-strain genomes for metagenomic binning, comparative biology and taxonomic classification.</title>
        <authorList>
            <person name="Goeker M."/>
        </authorList>
    </citation>
    <scope>NUCLEOTIDE SEQUENCE [LARGE SCALE GENOMIC DNA]</scope>
    <source>
        <strain evidence="9 12">DSM 8510</strain>
    </source>
</reference>
<dbReference type="GO" id="GO:0008889">
    <property type="term" value="F:glycerophosphodiester phosphodiesterase activity"/>
    <property type="evidence" value="ECO:0007669"/>
    <property type="project" value="UniProtKB-EC"/>
</dbReference>
<comment type="catalytic activity">
    <reaction evidence="6">
        <text>a sn-glycero-3-phosphodiester + H2O = an alcohol + sn-glycerol 3-phosphate + H(+)</text>
        <dbReference type="Rhea" id="RHEA:12969"/>
        <dbReference type="ChEBI" id="CHEBI:15377"/>
        <dbReference type="ChEBI" id="CHEBI:15378"/>
        <dbReference type="ChEBI" id="CHEBI:30879"/>
        <dbReference type="ChEBI" id="CHEBI:57597"/>
        <dbReference type="ChEBI" id="CHEBI:83408"/>
        <dbReference type="EC" id="3.1.4.46"/>
    </reaction>
</comment>
<feature type="signal peptide" evidence="7">
    <location>
        <begin position="1"/>
        <end position="20"/>
    </location>
</feature>
<dbReference type="GO" id="GO:0006629">
    <property type="term" value="P:lipid metabolic process"/>
    <property type="evidence" value="ECO:0007669"/>
    <property type="project" value="InterPro"/>
</dbReference>
<keyword evidence="5 9" id="KW-0378">Hydrolase</keyword>
<evidence type="ECO:0000313" key="10">
    <source>
        <dbReference type="EMBL" id="MXP37302.1"/>
    </source>
</evidence>